<sequence>MDFVGNAGRHKLVTSADILGGRYTDEVVELAKKTAEDDSNEHKKPVDVITELQKAEREIAKRHQQREDAEARDHLLLRARYSTAKINPFNVLDVDPRREAPWHKDRPLTPKQNAFLEKNGVAIDGLSFTHGSQIIDTLLKRREQGVCTYKQAKCLQKAGFDTTEMEFQRAGKLIGALAAVKWQPWRLPPDLRPQSN</sequence>
<dbReference type="AlphaFoldDB" id="X1G7B2"/>
<dbReference type="EMBL" id="BARU01024770">
    <property type="protein sequence ID" value="GAH53127.1"/>
    <property type="molecule type" value="Genomic_DNA"/>
</dbReference>
<proteinExistence type="predicted"/>
<protein>
    <submittedName>
        <fullName evidence="1">Uncharacterized protein</fullName>
    </submittedName>
</protein>
<name>X1G7B2_9ZZZZ</name>
<reference evidence="1" key="1">
    <citation type="journal article" date="2014" name="Front. Microbiol.">
        <title>High frequency of phylogenetically diverse reductive dehalogenase-homologous genes in deep subseafloor sedimentary metagenomes.</title>
        <authorList>
            <person name="Kawai M."/>
            <person name="Futagami T."/>
            <person name="Toyoda A."/>
            <person name="Takaki Y."/>
            <person name="Nishi S."/>
            <person name="Hori S."/>
            <person name="Arai W."/>
            <person name="Tsubouchi T."/>
            <person name="Morono Y."/>
            <person name="Uchiyama I."/>
            <person name="Ito T."/>
            <person name="Fujiyama A."/>
            <person name="Inagaki F."/>
            <person name="Takami H."/>
        </authorList>
    </citation>
    <scope>NUCLEOTIDE SEQUENCE</scope>
    <source>
        <strain evidence="1">Expedition CK06-06</strain>
    </source>
</reference>
<accession>X1G7B2</accession>
<comment type="caution">
    <text evidence="1">The sequence shown here is derived from an EMBL/GenBank/DDBJ whole genome shotgun (WGS) entry which is preliminary data.</text>
</comment>
<gene>
    <name evidence="1" type="ORF">S03H2_40003</name>
</gene>
<evidence type="ECO:0000313" key="1">
    <source>
        <dbReference type="EMBL" id="GAH53127.1"/>
    </source>
</evidence>
<organism evidence="1">
    <name type="scientific">marine sediment metagenome</name>
    <dbReference type="NCBI Taxonomy" id="412755"/>
    <lineage>
        <taxon>unclassified sequences</taxon>
        <taxon>metagenomes</taxon>
        <taxon>ecological metagenomes</taxon>
    </lineage>
</organism>